<accession>A0A1H7EJV0</accession>
<feature type="domain" description="Aminotransferase class V" evidence="10">
    <location>
        <begin position="27"/>
        <end position="257"/>
    </location>
</feature>
<dbReference type="Gene3D" id="3.90.1150.10">
    <property type="entry name" value="Aspartate Aminotransferase, domain 1"/>
    <property type="match status" value="1"/>
</dbReference>
<evidence type="ECO:0000256" key="8">
    <source>
        <dbReference type="PIRSR" id="PIRSR000524-1"/>
    </source>
</evidence>
<sequence>MTVPHHFLLTPGPLTLSDEVRAQMQYDVGSRDACFKTITAQVRNIIVDLVDGRDAYSVIPMQGGGSYGIEAALASFVAPSDRPLVCINGIYGERMLKMLQLRGVHVVSMTAPCDEPLSTSKIAEYLRRNPAVTHLCFVHCETTTGVINPLRPIVELAKKHGVRTIIDAMSSFGAVEISAKQVQFDVLVTSSNKCIEGPPGVSFVIASLEMLNSRVKHMNSFVLDVRDQWNSFEKSGEWRSTPPTHVIQACAKALERLTIEGVFRRGERYRSVRDAIIEATAPYASPLLNARIRSPVCLALTAPNVIRTQKDLDALYAHLVDYNLYIYTKLHSQTRSFRIGCMGRIDLMWIRLLEIAFQDFFDANRGVRKYLSASKNRSVEKVL</sequence>
<keyword evidence="3 7" id="KW-0808">Transferase</keyword>
<evidence type="ECO:0000313" key="11">
    <source>
        <dbReference type="EMBL" id="SEK13874.1"/>
    </source>
</evidence>
<comment type="cofactor">
    <cofactor evidence="1 7 9">
        <name>pyridoxal 5'-phosphate</name>
        <dbReference type="ChEBI" id="CHEBI:597326"/>
    </cofactor>
</comment>
<dbReference type="Pfam" id="PF00266">
    <property type="entry name" value="Aminotran_5"/>
    <property type="match status" value="1"/>
</dbReference>
<dbReference type="AlphaFoldDB" id="A0A1H7EJV0"/>
<feature type="binding site" evidence="8">
    <location>
        <position position="338"/>
    </location>
    <ligand>
        <name>substrate</name>
    </ligand>
</feature>
<evidence type="ECO:0000256" key="5">
    <source>
        <dbReference type="ARBA" id="ARBA00023317"/>
    </source>
</evidence>
<dbReference type="InterPro" id="IPR015421">
    <property type="entry name" value="PyrdxlP-dep_Trfase_major"/>
</dbReference>
<comment type="function">
    <text evidence="7">Involved in phosphonate degradation.</text>
</comment>
<dbReference type="OrthoDB" id="9766472at2"/>
<comment type="subunit">
    <text evidence="7">Homodimer.</text>
</comment>
<evidence type="ECO:0000256" key="4">
    <source>
        <dbReference type="ARBA" id="ARBA00022898"/>
    </source>
</evidence>
<organism evidence="11 12">
    <name type="scientific">Paraburkholderia diazotrophica</name>
    <dbReference type="NCBI Taxonomy" id="667676"/>
    <lineage>
        <taxon>Bacteria</taxon>
        <taxon>Pseudomonadati</taxon>
        <taxon>Pseudomonadota</taxon>
        <taxon>Betaproteobacteria</taxon>
        <taxon>Burkholderiales</taxon>
        <taxon>Burkholderiaceae</taxon>
        <taxon>Paraburkholderia</taxon>
    </lineage>
</organism>
<comment type="catalytic activity">
    <reaction evidence="6 7">
        <text>(2-aminoethyl)phosphonate + pyruvate = phosphonoacetaldehyde + L-alanine</text>
        <dbReference type="Rhea" id="RHEA:17021"/>
        <dbReference type="ChEBI" id="CHEBI:15361"/>
        <dbReference type="ChEBI" id="CHEBI:57418"/>
        <dbReference type="ChEBI" id="CHEBI:57972"/>
        <dbReference type="ChEBI" id="CHEBI:58383"/>
        <dbReference type="EC" id="2.6.1.37"/>
    </reaction>
</comment>
<proteinExistence type="inferred from homology"/>
<protein>
    <recommendedName>
        <fullName evidence="7">2-aminoethylphosphonate--pyruvate transaminase</fullName>
        <ecNumber evidence="7">2.6.1.37</ecNumber>
    </recommendedName>
    <alternativeName>
        <fullName evidence="7">2-aminoethylphosphonate aminotransferase</fullName>
    </alternativeName>
    <alternativeName>
        <fullName evidence="7">AEP transaminase</fullName>
        <shortName evidence="7">AEPT</shortName>
    </alternativeName>
</protein>
<dbReference type="SUPFAM" id="SSF53383">
    <property type="entry name" value="PLP-dependent transferases"/>
    <property type="match status" value="1"/>
</dbReference>
<dbReference type="NCBIfam" id="NF010006">
    <property type="entry name" value="PRK13479.1"/>
    <property type="match status" value="1"/>
</dbReference>
<keyword evidence="5 7" id="KW-0670">Pyruvate</keyword>
<dbReference type="PANTHER" id="PTHR42778">
    <property type="entry name" value="2-AMINOETHYLPHOSPHONATE--PYRUVATE TRANSAMINASE"/>
    <property type="match status" value="1"/>
</dbReference>
<keyword evidence="2 7" id="KW-0032">Aminotransferase</keyword>
<evidence type="ECO:0000256" key="7">
    <source>
        <dbReference type="HAMAP-Rule" id="MF_01376"/>
    </source>
</evidence>
<evidence type="ECO:0000256" key="3">
    <source>
        <dbReference type="ARBA" id="ARBA00022679"/>
    </source>
</evidence>
<dbReference type="InterPro" id="IPR024169">
    <property type="entry name" value="SP_NH2Trfase/AEP_transaminase"/>
</dbReference>
<dbReference type="Gene3D" id="3.40.640.10">
    <property type="entry name" value="Type I PLP-dependent aspartate aminotransferase-like (Major domain)"/>
    <property type="match status" value="1"/>
</dbReference>
<dbReference type="GO" id="GO:0019700">
    <property type="term" value="P:organic phosphonate catabolic process"/>
    <property type="evidence" value="ECO:0007669"/>
    <property type="project" value="InterPro"/>
</dbReference>
<evidence type="ECO:0000256" key="9">
    <source>
        <dbReference type="PIRSR" id="PIRSR000524-50"/>
    </source>
</evidence>
<dbReference type="GO" id="GO:0047304">
    <property type="term" value="F:2-aminoethylphosphonate-pyruvate transaminase activity"/>
    <property type="evidence" value="ECO:0007669"/>
    <property type="project" value="UniProtKB-UniRule"/>
</dbReference>
<name>A0A1H7EJV0_9BURK</name>
<dbReference type="EC" id="2.6.1.37" evidence="7"/>
<dbReference type="Proteomes" id="UP000198866">
    <property type="component" value="Unassembled WGS sequence"/>
</dbReference>
<dbReference type="RefSeq" id="WP_090874079.1">
    <property type="nucleotide sequence ID" value="NZ_FNYE01000077.1"/>
</dbReference>
<evidence type="ECO:0000256" key="2">
    <source>
        <dbReference type="ARBA" id="ARBA00022576"/>
    </source>
</evidence>
<dbReference type="PANTHER" id="PTHR42778:SF1">
    <property type="entry name" value="2-AMINOETHYLPHOSPHONATE--PYRUVATE TRANSAMINASE"/>
    <property type="match status" value="1"/>
</dbReference>
<evidence type="ECO:0000256" key="1">
    <source>
        <dbReference type="ARBA" id="ARBA00001933"/>
    </source>
</evidence>
<evidence type="ECO:0000313" key="12">
    <source>
        <dbReference type="Proteomes" id="UP000198866"/>
    </source>
</evidence>
<feature type="modified residue" description="N6-(pyridoxal phosphate)lysine" evidence="7 9">
    <location>
        <position position="193"/>
    </location>
</feature>
<dbReference type="InterPro" id="IPR000192">
    <property type="entry name" value="Aminotrans_V_dom"/>
</dbReference>
<dbReference type="PIRSF" id="PIRSF000524">
    <property type="entry name" value="SPT"/>
    <property type="match status" value="1"/>
</dbReference>
<dbReference type="HAMAP" id="MF_01376">
    <property type="entry name" value="PhnW_aminotrans_5"/>
    <property type="match status" value="1"/>
</dbReference>
<keyword evidence="4 7" id="KW-0663">Pyridoxal phosphate</keyword>
<dbReference type="InterPro" id="IPR012703">
    <property type="entry name" value="NH2EtPonate_pyrv_transaminase"/>
</dbReference>
<dbReference type="InterPro" id="IPR015422">
    <property type="entry name" value="PyrdxlP-dep_Trfase_small"/>
</dbReference>
<evidence type="ECO:0000259" key="10">
    <source>
        <dbReference type="Pfam" id="PF00266"/>
    </source>
</evidence>
<dbReference type="STRING" id="667676.SAMN05192539_107710"/>
<comment type="similarity">
    <text evidence="7">Belongs to the class-V pyridoxal-phosphate-dependent aminotransferase family. PhnW subfamily.</text>
</comment>
<dbReference type="EMBL" id="FNYE01000077">
    <property type="protein sequence ID" value="SEK13874.1"/>
    <property type="molecule type" value="Genomic_DNA"/>
</dbReference>
<reference evidence="12" key="1">
    <citation type="submission" date="2016-10" db="EMBL/GenBank/DDBJ databases">
        <authorList>
            <person name="Varghese N."/>
            <person name="Submissions S."/>
        </authorList>
    </citation>
    <scope>NUCLEOTIDE SEQUENCE [LARGE SCALE GENOMIC DNA]</scope>
    <source>
        <strain evidence="12">LMG 26031</strain>
    </source>
</reference>
<dbReference type="InterPro" id="IPR015424">
    <property type="entry name" value="PyrdxlP-dep_Trfase"/>
</dbReference>
<keyword evidence="12" id="KW-1185">Reference proteome</keyword>
<gene>
    <name evidence="7" type="primary">phnW</name>
    <name evidence="11" type="ORF">SAMN05192539_107710</name>
</gene>
<evidence type="ECO:0000256" key="6">
    <source>
        <dbReference type="ARBA" id="ARBA00049460"/>
    </source>
</evidence>